<dbReference type="PATRIC" id="fig|1461584.3.peg.2657"/>
<feature type="transmembrane region" description="Helical" evidence="6">
    <location>
        <begin position="212"/>
        <end position="230"/>
    </location>
</feature>
<keyword evidence="3 6" id="KW-0812">Transmembrane</keyword>
<keyword evidence="5 6" id="KW-0472">Membrane</keyword>
<organism evidence="7">
    <name type="scientific">Arthrobacter saudimassiliensis</name>
    <dbReference type="NCBI Taxonomy" id="1461584"/>
    <lineage>
        <taxon>Bacteria</taxon>
        <taxon>Bacillati</taxon>
        <taxon>Actinomycetota</taxon>
        <taxon>Actinomycetes</taxon>
        <taxon>Micrococcales</taxon>
        <taxon>Micrococcaceae</taxon>
        <taxon>Arthrobacter</taxon>
    </lineage>
</organism>
<dbReference type="PANTHER" id="PTHR30086:SF20">
    <property type="entry name" value="ARGININE EXPORTER PROTEIN ARGO-RELATED"/>
    <property type="match status" value="1"/>
</dbReference>
<dbReference type="Pfam" id="PF01810">
    <property type="entry name" value="LysE"/>
    <property type="match status" value="1"/>
</dbReference>
<evidence type="ECO:0000256" key="4">
    <source>
        <dbReference type="ARBA" id="ARBA00022989"/>
    </source>
</evidence>
<dbReference type="PANTHER" id="PTHR30086">
    <property type="entry name" value="ARGININE EXPORTER PROTEIN ARGO"/>
    <property type="match status" value="1"/>
</dbReference>
<dbReference type="AlphaFoldDB" id="A0A078MWV7"/>
<gene>
    <name evidence="7" type="ORF">BN1051_02684</name>
</gene>
<name>A0A078MWV7_9MICC</name>
<feature type="transmembrane region" description="Helical" evidence="6">
    <location>
        <begin position="187"/>
        <end position="206"/>
    </location>
</feature>
<feature type="transmembrane region" description="Helical" evidence="6">
    <location>
        <begin position="69"/>
        <end position="86"/>
    </location>
</feature>
<evidence type="ECO:0000256" key="3">
    <source>
        <dbReference type="ARBA" id="ARBA00022692"/>
    </source>
</evidence>
<keyword evidence="2" id="KW-1003">Cell membrane</keyword>
<dbReference type="EMBL" id="LN483072">
    <property type="protein sequence ID" value="CEA09316.1"/>
    <property type="molecule type" value="Genomic_DNA"/>
</dbReference>
<proteinExistence type="predicted"/>
<sequence length="270" mass="27187">MDPQQLLGFAAVSITLAMTPGADWAYAISAGLRPGRIAPAIAGLCAGYLVHTALIVAGLAALIAARPELLTVLTVLGAAYLLWLGITTIRSWRSAGFTAGSDPADLPAVPDAVPSGSAALSPSVVVPSAGVAGAAAVPPAADAGPALLTVPRETESVDSTPVPEYAASDRRAFFKGLGTSGTNPKALLLYLALIPQFIAPGAAWPVPLQSTVLGLSHLMVSAVLYTCVALGARRLLRSRPGAARLVTLGSGIIMVLLAVGLVGEQAAALF</sequence>
<accession>A0A078MWV7</accession>
<keyword evidence="4 6" id="KW-1133">Transmembrane helix</keyword>
<comment type="subcellular location">
    <subcellularLocation>
        <location evidence="1">Cell membrane</location>
        <topology evidence="1">Multi-pass membrane protein</topology>
    </subcellularLocation>
</comment>
<dbReference type="GO" id="GO:0005886">
    <property type="term" value="C:plasma membrane"/>
    <property type="evidence" value="ECO:0007669"/>
    <property type="project" value="UniProtKB-SubCell"/>
</dbReference>
<protein>
    <submittedName>
        <fullName evidence="7">Homoserine/homoserine lactone efflux protein</fullName>
    </submittedName>
</protein>
<evidence type="ECO:0000256" key="1">
    <source>
        <dbReference type="ARBA" id="ARBA00004651"/>
    </source>
</evidence>
<feature type="transmembrane region" description="Helical" evidence="6">
    <location>
        <begin position="40"/>
        <end position="63"/>
    </location>
</feature>
<evidence type="ECO:0000256" key="5">
    <source>
        <dbReference type="ARBA" id="ARBA00023136"/>
    </source>
</evidence>
<evidence type="ECO:0000256" key="6">
    <source>
        <dbReference type="SAM" id="Phobius"/>
    </source>
</evidence>
<feature type="transmembrane region" description="Helical" evidence="6">
    <location>
        <begin position="6"/>
        <end position="28"/>
    </location>
</feature>
<dbReference type="GO" id="GO:0015171">
    <property type="term" value="F:amino acid transmembrane transporter activity"/>
    <property type="evidence" value="ECO:0007669"/>
    <property type="project" value="TreeGrafter"/>
</dbReference>
<evidence type="ECO:0000313" key="7">
    <source>
        <dbReference type="EMBL" id="CEA09316.1"/>
    </source>
</evidence>
<dbReference type="InterPro" id="IPR001123">
    <property type="entry name" value="LeuE-type"/>
</dbReference>
<reference evidence="7" key="1">
    <citation type="submission" date="2014-07" db="EMBL/GenBank/DDBJ databases">
        <authorList>
            <person name="Urmite Genomes Urmite Genomes"/>
        </authorList>
    </citation>
    <scope>NUCLEOTIDE SEQUENCE</scope>
    <source>
        <strain evidence="7">11W110_air</strain>
    </source>
</reference>
<feature type="transmembrane region" description="Helical" evidence="6">
    <location>
        <begin position="242"/>
        <end position="263"/>
    </location>
</feature>
<evidence type="ECO:0000256" key="2">
    <source>
        <dbReference type="ARBA" id="ARBA00022475"/>
    </source>
</evidence>